<dbReference type="EMBL" id="QUNO01000038">
    <property type="protein sequence ID" value="REH18051.1"/>
    <property type="molecule type" value="Genomic_DNA"/>
</dbReference>
<dbReference type="AlphaFoldDB" id="A0A3E0G5C7"/>
<accession>A0A3E0G5C7</accession>
<comment type="caution">
    <text evidence="1">The sequence shown here is derived from an EMBL/GenBank/DDBJ whole genome shotgun (WGS) entry which is preliminary data.</text>
</comment>
<evidence type="ECO:0000313" key="1">
    <source>
        <dbReference type="EMBL" id="REH18051.1"/>
    </source>
</evidence>
<protein>
    <submittedName>
        <fullName evidence="1">Uncharacterized protein</fullName>
    </submittedName>
</protein>
<gene>
    <name evidence="1" type="ORF">BCF44_13838</name>
</gene>
<proteinExistence type="predicted"/>
<evidence type="ECO:0000313" key="2">
    <source>
        <dbReference type="Proteomes" id="UP000256269"/>
    </source>
</evidence>
<sequence length="87" mass="9472">MTHMSSQSTTPGQACALCTEPAIEVLPVLRETGADEVWPGVPVCATHKREFVTDQSIVGRCLRGKHYGPWGARCFSHGDRFNTPMVG</sequence>
<organism evidence="1 2">
    <name type="scientific">Kutzneria buriramensis</name>
    <dbReference type="NCBI Taxonomy" id="1045776"/>
    <lineage>
        <taxon>Bacteria</taxon>
        <taxon>Bacillati</taxon>
        <taxon>Actinomycetota</taxon>
        <taxon>Actinomycetes</taxon>
        <taxon>Pseudonocardiales</taxon>
        <taxon>Pseudonocardiaceae</taxon>
        <taxon>Kutzneria</taxon>
    </lineage>
</organism>
<name>A0A3E0G5C7_9PSEU</name>
<dbReference type="Proteomes" id="UP000256269">
    <property type="component" value="Unassembled WGS sequence"/>
</dbReference>
<dbReference type="RefSeq" id="WP_147329062.1">
    <property type="nucleotide sequence ID" value="NZ_CP144378.1"/>
</dbReference>
<keyword evidence="2" id="KW-1185">Reference proteome</keyword>
<reference evidence="1 2" key="1">
    <citation type="submission" date="2018-08" db="EMBL/GenBank/DDBJ databases">
        <title>Genomic Encyclopedia of Archaeal and Bacterial Type Strains, Phase II (KMG-II): from individual species to whole genera.</title>
        <authorList>
            <person name="Goeker M."/>
        </authorList>
    </citation>
    <scope>NUCLEOTIDE SEQUENCE [LARGE SCALE GENOMIC DNA]</scope>
    <source>
        <strain evidence="1 2">DSM 45791</strain>
    </source>
</reference>